<dbReference type="Proteomes" id="UP000013827">
    <property type="component" value="Unassembled WGS sequence"/>
</dbReference>
<protein>
    <recommendedName>
        <fullName evidence="1">SAP domain-containing protein</fullName>
    </recommendedName>
</protein>
<dbReference type="Pfam" id="PF02037">
    <property type="entry name" value="SAP"/>
    <property type="match status" value="1"/>
</dbReference>
<dbReference type="SUPFAM" id="SSF68906">
    <property type="entry name" value="SAP domain"/>
    <property type="match status" value="1"/>
</dbReference>
<organism evidence="2 3">
    <name type="scientific">Emiliania huxleyi (strain CCMP1516)</name>
    <dbReference type="NCBI Taxonomy" id="280463"/>
    <lineage>
        <taxon>Eukaryota</taxon>
        <taxon>Haptista</taxon>
        <taxon>Haptophyta</taxon>
        <taxon>Prymnesiophyceae</taxon>
        <taxon>Isochrysidales</taxon>
        <taxon>Noelaerhabdaceae</taxon>
        <taxon>Emiliania</taxon>
    </lineage>
</organism>
<feature type="domain" description="SAP" evidence="1">
    <location>
        <begin position="42"/>
        <end position="76"/>
    </location>
</feature>
<dbReference type="InterPro" id="IPR036361">
    <property type="entry name" value="SAP_dom_sf"/>
</dbReference>
<evidence type="ECO:0000313" key="2">
    <source>
        <dbReference type="EnsemblProtists" id="EOD12292"/>
    </source>
</evidence>
<reference evidence="2" key="2">
    <citation type="submission" date="2024-10" db="UniProtKB">
        <authorList>
            <consortium name="EnsemblProtists"/>
        </authorList>
    </citation>
    <scope>IDENTIFICATION</scope>
</reference>
<dbReference type="GeneID" id="17258445"/>
<dbReference type="Gene3D" id="1.10.720.30">
    <property type="entry name" value="SAP domain"/>
    <property type="match status" value="1"/>
</dbReference>
<name>A0A0D3IM07_EMIH1</name>
<accession>A0A0D3IM07</accession>
<evidence type="ECO:0000259" key="1">
    <source>
        <dbReference type="PROSITE" id="PS50800"/>
    </source>
</evidence>
<evidence type="ECO:0000313" key="3">
    <source>
        <dbReference type="Proteomes" id="UP000013827"/>
    </source>
</evidence>
<dbReference type="AlphaFoldDB" id="A0A0D3IM07"/>
<dbReference type="HOGENOM" id="CLU_2379166_0_0_1"/>
<dbReference type="EnsemblProtists" id="EOD12292">
    <property type="protein sequence ID" value="EOD12292"/>
    <property type="gene ID" value="EMIHUDRAFT_247489"/>
</dbReference>
<dbReference type="PaxDb" id="2903-EOD12292"/>
<dbReference type="InterPro" id="IPR003034">
    <property type="entry name" value="SAP_dom"/>
</dbReference>
<dbReference type="PROSITE" id="PS50800">
    <property type="entry name" value="SAP"/>
    <property type="match status" value="1"/>
</dbReference>
<reference evidence="3" key="1">
    <citation type="journal article" date="2013" name="Nature">
        <title>Pan genome of the phytoplankton Emiliania underpins its global distribution.</title>
        <authorList>
            <person name="Read B.A."/>
            <person name="Kegel J."/>
            <person name="Klute M.J."/>
            <person name="Kuo A."/>
            <person name="Lefebvre S.C."/>
            <person name="Maumus F."/>
            <person name="Mayer C."/>
            <person name="Miller J."/>
            <person name="Monier A."/>
            <person name="Salamov A."/>
            <person name="Young J."/>
            <person name="Aguilar M."/>
            <person name="Claverie J.M."/>
            <person name="Frickenhaus S."/>
            <person name="Gonzalez K."/>
            <person name="Herman E.K."/>
            <person name="Lin Y.C."/>
            <person name="Napier J."/>
            <person name="Ogata H."/>
            <person name="Sarno A.F."/>
            <person name="Shmutz J."/>
            <person name="Schroeder D."/>
            <person name="de Vargas C."/>
            <person name="Verret F."/>
            <person name="von Dassow P."/>
            <person name="Valentin K."/>
            <person name="Van de Peer Y."/>
            <person name="Wheeler G."/>
            <person name="Dacks J.B."/>
            <person name="Delwiche C.F."/>
            <person name="Dyhrman S.T."/>
            <person name="Glockner G."/>
            <person name="John U."/>
            <person name="Richards T."/>
            <person name="Worden A.Z."/>
            <person name="Zhang X."/>
            <person name="Grigoriev I.V."/>
            <person name="Allen A.E."/>
            <person name="Bidle K."/>
            <person name="Borodovsky M."/>
            <person name="Bowler C."/>
            <person name="Brownlee C."/>
            <person name="Cock J.M."/>
            <person name="Elias M."/>
            <person name="Gladyshev V.N."/>
            <person name="Groth M."/>
            <person name="Guda C."/>
            <person name="Hadaegh A."/>
            <person name="Iglesias-Rodriguez M.D."/>
            <person name="Jenkins J."/>
            <person name="Jones B.M."/>
            <person name="Lawson T."/>
            <person name="Leese F."/>
            <person name="Lindquist E."/>
            <person name="Lobanov A."/>
            <person name="Lomsadze A."/>
            <person name="Malik S.B."/>
            <person name="Marsh M.E."/>
            <person name="Mackinder L."/>
            <person name="Mock T."/>
            <person name="Mueller-Roeber B."/>
            <person name="Pagarete A."/>
            <person name="Parker M."/>
            <person name="Probert I."/>
            <person name="Quesneville H."/>
            <person name="Raines C."/>
            <person name="Rensing S.A."/>
            <person name="Riano-Pachon D.M."/>
            <person name="Richier S."/>
            <person name="Rokitta S."/>
            <person name="Shiraiwa Y."/>
            <person name="Soanes D.M."/>
            <person name="van der Giezen M."/>
            <person name="Wahlund T.M."/>
            <person name="Williams B."/>
            <person name="Wilson W."/>
            <person name="Wolfe G."/>
            <person name="Wurch L.L."/>
        </authorList>
    </citation>
    <scope>NUCLEOTIDE SEQUENCE</scope>
</reference>
<dbReference type="RefSeq" id="XP_005764721.1">
    <property type="nucleotide sequence ID" value="XM_005764664.1"/>
</dbReference>
<dbReference type="SMART" id="SM00513">
    <property type="entry name" value="SAP"/>
    <property type="match status" value="1"/>
</dbReference>
<keyword evidence="3" id="KW-1185">Reference proteome</keyword>
<sequence length="95" mass="10501">FYEGELGAERCVRREVAGRVYFYEGEKGAEAVVRVATTETRLKAMRVTELREECGRLGLVTTGVKADLVARLRAYRSAPNAIELSARTATPARPI</sequence>
<dbReference type="KEGG" id="ehx:EMIHUDRAFT_247489"/>
<proteinExistence type="predicted"/>